<keyword evidence="2 9" id="KW-0963">Cytoplasm</keyword>
<keyword evidence="17" id="KW-1185">Reference proteome</keyword>
<dbReference type="GO" id="GO:0004823">
    <property type="term" value="F:leucine-tRNA ligase activity"/>
    <property type="evidence" value="ECO:0007669"/>
    <property type="project" value="UniProtKB-UniRule"/>
</dbReference>
<dbReference type="InterPro" id="IPR007569">
    <property type="entry name" value="DUF559"/>
</dbReference>
<evidence type="ECO:0000259" key="11">
    <source>
        <dbReference type="Pfam" id="PF00133"/>
    </source>
</evidence>
<dbReference type="InterPro" id="IPR011335">
    <property type="entry name" value="Restrct_endonuc-II-like"/>
</dbReference>
<dbReference type="InterPro" id="IPR047216">
    <property type="entry name" value="Endonuclease_DUF559_bact"/>
</dbReference>
<dbReference type="SUPFAM" id="SSF52374">
    <property type="entry name" value="Nucleotidylyl transferase"/>
    <property type="match status" value="1"/>
</dbReference>
<evidence type="ECO:0000259" key="12">
    <source>
        <dbReference type="Pfam" id="PF04480"/>
    </source>
</evidence>
<dbReference type="GO" id="GO:0005829">
    <property type="term" value="C:cytosol"/>
    <property type="evidence" value="ECO:0007669"/>
    <property type="project" value="TreeGrafter"/>
</dbReference>
<dbReference type="Pfam" id="PF13603">
    <property type="entry name" value="tRNA-synt_1_2"/>
    <property type="match status" value="1"/>
</dbReference>
<dbReference type="SUPFAM" id="SSF47323">
    <property type="entry name" value="Anticodon-binding domain of a subclass of class I aminoacyl-tRNA synthetases"/>
    <property type="match status" value="1"/>
</dbReference>
<dbReference type="CDD" id="cd07958">
    <property type="entry name" value="Anticodon_Ia_Leu_BEm"/>
    <property type="match status" value="1"/>
</dbReference>
<dbReference type="GO" id="GO:0005524">
    <property type="term" value="F:ATP binding"/>
    <property type="evidence" value="ECO:0007669"/>
    <property type="project" value="UniProtKB-UniRule"/>
</dbReference>
<dbReference type="Gene3D" id="3.40.960.10">
    <property type="entry name" value="VSR Endonuclease"/>
    <property type="match status" value="1"/>
</dbReference>
<comment type="subcellular location">
    <subcellularLocation>
        <location evidence="9">Cytoplasm</location>
    </subcellularLocation>
</comment>
<keyword evidence="5 9" id="KW-0067">ATP-binding</keyword>
<evidence type="ECO:0000259" key="15">
    <source>
        <dbReference type="Pfam" id="PF13603"/>
    </source>
</evidence>
<dbReference type="Pfam" id="PF09334">
    <property type="entry name" value="tRNA-synt_1g"/>
    <property type="match status" value="1"/>
</dbReference>
<organism evidence="16 17">
    <name type="scientific">Chryseobacterium taeanense</name>
    <dbReference type="NCBI Taxonomy" id="311334"/>
    <lineage>
        <taxon>Bacteria</taxon>
        <taxon>Pseudomonadati</taxon>
        <taxon>Bacteroidota</taxon>
        <taxon>Flavobacteriia</taxon>
        <taxon>Flavobacteriales</taxon>
        <taxon>Weeksellaceae</taxon>
        <taxon>Chryseobacterium group</taxon>
        <taxon>Chryseobacterium</taxon>
    </lineage>
</organism>
<comment type="catalytic activity">
    <reaction evidence="8 9">
        <text>tRNA(Leu) + L-leucine + ATP = L-leucyl-tRNA(Leu) + AMP + diphosphate</text>
        <dbReference type="Rhea" id="RHEA:11688"/>
        <dbReference type="Rhea" id="RHEA-COMP:9613"/>
        <dbReference type="Rhea" id="RHEA-COMP:9622"/>
        <dbReference type="ChEBI" id="CHEBI:30616"/>
        <dbReference type="ChEBI" id="CHEBI:33019"/>
        <dbReference type="ChEBI" id="CHEBI:57427"/>
        <dbReference type="ChEBI" id="CHEBI:78442"/>
        <dbReference type="ChEBI" id="CHEBI:78494"/>
        <dbReference type="ChEBI" id="CHEBI:456215"/>
        <dbReference type="EC" id="6.1.1.4"/>
    </reaction>
</comment>
<dbReference type="CDD" id="cd01038">
    <property type="entry name" value="Endonuclease_DUF559"/>
    <property type="match status" value="1"/>
</dbReference>
<evidence type="ECO:0000256" key="5">
    <source>
        <dbReference type="ARBA" id="ARBA00022840"/>
    </source>
</evidence>
<feature type="domain" description="DUF559" evidence="12">
    <location>
        <begin position="323"/>
        <end position="428"/>
    </location>
</feature>
<feature type="domain" description="Leucyl-tRNA synthetase editing" evidence="15">
    <location>
        <begin position="449"/>
        <end position="610"/>
    </location>
</feature>
<evidence type="ECO:0000256" key="2">
    <source>
        <dbReference type="ARBA" id="ARBA00022490"/>
    </source>
</evidence>
<dbReference type="Gene3D" id="3.90.740.10">
    <property type="entry name" value="Valyl/Leucyl/Isoleucyl-tRNA synthetase, editing domain"/>
    <property type="match status" value="1"/>
</dbReference>
<evidence type="ECO:0000256" key="10">
    <source>
        <dbReference type="RuleBase" id="RU363035"/>
    </source>
</evidence>
<protein>
    <recommendedName>
        <fullName evidence="9">Leucine--tRNA ligase</fullName>
        <ecNumber evidence="9">6.1.1.4</ecNumber>
    </recommendedName>
    <alternativeName>
        <fullName evidence="9">Leucyl-tRNA synthetase</fullName>
        <shortName evidence="9">LeuRS</shortName>
    </alternativeName>
</protein>
<feature type="domain" description="Aminoacyl-tRNA synthetase class Ia" evidence="11">
    <location>
        <begin position="933"/>
        <end position="966"/>
    </location>
</feature>
<sequence length="1165" mass="134720">MFYDHQQIEKKWQKYWEENQTYKTSDSTDKPKFYVLDMFPYPSGAGLHVGHPLGYIASDIYARYKRHQGFNVLHPVGYDSFGLPAEQYAIQTGQHPAITTEQNITRYEEQLRKIGFSFDWSREVRTSDASYYKWTQWIFIELFHSWYNKDTDKAEPISTLIEHFETKGTEGLNANQNDELHFTAEEWKQASEIDKEDILLNYRLAYRAETTVNWCPALGTVLANDEVKDGKSERGGFPVFQKKMMQWSMRISAYSERLLQGLKTLDWPQPLKDSQEYWIGKSQGAQVRFEVLTPTLSKGEGADSLENKKPGYLTGGQNSKVLLQYAKNMRHEATEGEDTLWQMLRNRKLESKFRRQHLIKDYIVDFVSLENKLVIEVDGGYHSEEEQIEYDNLRTQYLNSFGYDVLRFSNEEVLNNIENVVEEIKRKLEENKQQFSGSEKSLSSGEGFRERIEVFTTRPDTIFGATFMVLAPENPLVETITTPEQKAEVDSYIEETSKKTERDRMADVKNVSGAFTGSYALNPFSGERMPVYISDYVLMGYGTGAVMAVPAHDERDHRFAKKFNLEIKKVVETDEDIQEKSFDSKDSVCVNSDFLNGLKYDEAKALIISAIEKRGIGHGTTNYRQRDAIFSRQRYWGEPVPIYYKDGMPYTLPTSALPLELPEVEKYLPTEDGDPPLGNAKTFAWDEVNQKVVDTNLIDEKTVFPLELSTMPGWAGSSWYFLRYMDPHDENVFIKKDLADYWGQVDLYIGGSEHATGHLLYSRFWNMFLKDRGYISQNEPFQKLINQGMILGMSAFVYRVALNFRKTAESQNVENGKLTKLNEVEQIVLKNLFISKSYKKYIKTLSSQEEGFIENKNKFFDILAPYIEKKFKALNLDIKEYELDRLIPFQGFVTHIDISLLKGTSDELDTEAFKAWRPDFADAEFILEDGKYITEREVEKMSKSKYNVVNPDDICEEYGADGLRLYEMFLGPLEQSKPWNTQGLSGVYGFLKKFWNLYFNGEVFEVSDEEPTKAEYKVLHTLIKKVVYDIENFSFNTSVSSFMIAVNELQKIKCNKRNILEPLAVIISPYAPHICEELWSLLGHTASIEFEKFPVLNEDYLVEDEIEYPISINGKTKHKLPLSSQLSAKEVEEMVLQDEKVQHFLEGKTPKKIIVVPGRIVNIVI</sequence>
<dbReference type="InterPro" id="IPR002300">
    <property type="entry name" value="aa-tRNA-synth_Ia"/>
</dbReference>
<keyword evidence="4 9" id="KW-0547">Nucleotide-binding</keyword>
<evidence type="ECO:0000256" key="3">
    <source>
        <dbReference type="ARBA" id="ARBA00022598"/>
    </source>
</evidence>
<dbReference type="Proteomes" id="UP000198869">
    <property type="component" value="Unassembled WGS sequence"/>
</dbReference>
<dbReference type="SUPFAM" id="SSF52980">
    <property type="entry name" value="Restriction endonuclease-like"/>
    <property type="match status" value="1"/>
</dbReference>
<dbReference type="SUPFAM" id="SSF50677">
    <property type="entry name" value="ValRS/IleRS/LeuRS editing domain"/>
    <property type="match status" value="1"/>
</dbReference>
<dbReference type="GO" id="GO:0006429">
    <property type="term" value="P:leucyl-tRNA aminoacylation"/>
    <property type="evidence" value="ECO:0007669"/>
    <property type="project" value="UniProtKB-UniRule"/>
</dbReference>
<feature type="binding site" evidence="9">
    <location>
        <position position="943"/>
    </location>
    <ligand>
        <name>ATP</name>
        <dbReference type="ChEBI" id="CHEBI:30616"/>
    </ligand>
</feature>
<dbReference type="Gene3D" id="3.40.50.620">
    <property type="entry name" value="HUPs"/>
    <property type="match status" value="3"/>
</dbReference>
<dbReference type="InterPro" id="IPR009008">
    <property type="entry name" value="Val/Leu/Ile-tRNA-synth_edit"/>
</dbReference>
<comment type="caution">
    <text evidence="9">Lacks conserved residue(s) required for the propagation of feature annotation.</text>
</comment>
<keyword evidence="7 9" id="KW-0030">Aminoacyl-tRNA synthetase</keyword>
<dbReference type="InterPro" id="IPR025709">
    <property type="entry name" value="Leu_tRNA-synth_edit"/>
</dbReference>
<dbReference type="Pfam" id="PF00133">
    <property type="entry name" value="tRNA-synt_1"/>
    <property type="match status" value="1"/>
</dbReference>
<keyword evidence="6 9" id="KW-0648">Protein biosynthesis</keyword>
<dbReference type="GO" id="GO:0002161">
    <property type="term" value="F:aminoacyl-tRNA deacylase activity"/>
    <property type="evidence" value="ECO:0007669"/>
    <property type="project" value="InterPro"/>
</dbReference>
<evidence type="ECO:0000256" key="7">
    <source>
        <dbReference type="ARBA" id="ARBA00023146"/>
    </source>
</evidence>
<evidence type="ECO:0000259" key="13">
    <source>
        <dbReference type="Pfam" id="PF08264"/>
    </source>
</evidence>
<dbReference type="PROSITE" id="PS00178">
    <property type="entry name" value="AA_TRNA_LIGASE_I"/>
    <property type="match status" value="1"/>
</dbReference>
<dbReference type="AlphaFoldDB" id="A0A1G8DA49"/>
<evidence type="ECO:0000259" key="14">
    <source>
        <dbReference type="Pfam" id="PF09334"/>
    </source>
</evidence>
<name>A0A1G8DA49_9FLAO</name>
<feature type="short sequence motif" description="'KMSKS' region" evidence="9">
    <location>
        <begin position="940"/>
        <end position="944"/>
    </location>
</feature>
<keyword evidence="3 9" id="KW-0436">Ligase</keyword>
<dbReference type="EMBL" id="FNDW01000001">
    <property type="protein sequence ID" value="SDH54170.1"/>
    <property type="molecule type" value="Genomic_DNA"/>
</dbReference>
<dbReference type="STRING" id="311334.SAMN05421846_10191"/>
<feature type="domain" description="Methionyl/Leucyl tRNA synthetase" evidence="14">
    <location>
        <begin position="38"/>
        <end position="143"/>
    </location>
</feature>
<comment type="similarity">
    <text evidence="1 9 10">Belongs to the class-I aminoacyl-tRNA synthetase family.</text>
</comment>
<dbReference type="FunFam" id="3.40.50.620:FF:000056">
    <property type="entry name" value="Leucine--tRNA ligase"/>
    <property type="match status" value="1"/>
</dbReference>
<evidence type="ECO:0000256" key="1">
    <source>
        <dbReference type="ARBA" id="ARBA00005594"/>
    </source>
</evidence>
<dbReference type="InterPro" id="IPR015413">
    <property type="entry name" value="Methionyl/Leucyl_tRNA_Synth"/>
</dbReference>
<accession>A0A1G8DA49</accession>
<dbReference type="InterPro" id="IPR009080">
    <property type="entry name" value="tRNAsynth_Ia_anticodon-bd"/>
</dbReference>
<evidence type="ECO:0000256" key="9">
    <source>
        <dbReference type="HAMAP-Rule" id="MF_00049"/>
    </source>
</evidence>
<dbReference type="EC" id="6.1.1.4" evidence="9"/>
<evidence type="ECO:0000256" key="4">
    <source>
        <dbReference type="ARBA" id="ARBA00022741"/>
    </source>
</evidence>
<evidence type="ECO:0000256" key="6">
    <source>
        <dbReference type="ARBA" id="ARBA00022917"/>
    </source>
</evidence>
<dbReference type="Pfam" id="PF04480">
    <property type="entry name" value="DUF559"/>
    <property type="match status" value="1"/>
</dbReference>
<dbReference type="PANTHER" id="PTHR43740">
    <property type="entry name" value="LEUCYL-TRNA SYNTHETASE"/>
    <property type="match status" value="1"/>
</dbReference>
<dbReference type="HAMAP" id="MF_00049_B">
    <property type="entry name" value="Leu_tRNA_synth_B"/>
    <property type="match status" value="1"/>
</dbReference>
<dbReference type="InterPro" id="IPR002302">
    <property type="entry name" value="Leu-tRNA-ligase"/>
</dbReference>
<dbReference type="Gene3D" id="1.10.730.10">
    <property type="entry name" value="Isoleucyl-tRNA Synthetase, Domain 1"/>
    <property type="match status" value="1"/>
</dbReference>
<dbReference type="InterPro" id="IPR014729">
    <property type="entry name" value="Rossmann-like_a/b/a_fold"/>
</dbReference>
<dbReference type="FunFam" id="3.40.50.620:FF:000060">
    <property type="entry name" value="Leucine--tRNA ligase"/>
    <property type="match status" value="1"/>
</dbReference>
<dbReference type="OrthoDB" id="9810365at2"/>
<feature type="domain" description="Methionyl/Valyl/Leucyl/Isoleucyl-tRNA synthetase anticodon-binding" evidence="13">
    <location>
        <begin position="1018"/>
        <end position="1129"/>
    </location>
</feature>
<dbReference type="Pfam" id="PF08264">
    <property type="entry name" value="Anticodon_1"/>
    <property type="match status" value="1"/>
</dbReference>
<evidence type="ECO:0000313" key="16">
    <source>
        <dbReference type="EMBL" id="SDH54170.1"/>
    </source>
</evidence>
<proteinExistence type="inferred from homology"/>
<reference evidence="17" key="1">
    <citation type="submission" date="2016-10" db="EMBL/GenBank/DDBJ databases">
        <authorList>
            <person name="Varghese N."/>
            <person name="Submissions S."/>
        </authorList>
    </citation>
    <scope>NUCLEOTIDE SEQUENCE [LARGE SCALE GENOMIC DNA]</scope>
    <source>
        <strain evidence="17">DSM 17071</strain>
    </source>
</reference>
<dbReference type="InterPro" id="IPR001412">
    <property type="entry name" value="aa-tRNA-synth_I_CS"/>
</dbReference>
<dbReference type="FunFam" id="1.10.730.10:FF:000011">
    <property type="entry name" value="Leucine--tRNA ligase chloroplastic/mitochondrial"/>
    <property type="match status" value="1"/>
</dbReference>
<gene>
    <name evidence="9" type="primary">leuS</name>
    <name evidence="16" type="ORF">SAMN05421846_10191</name>
</gene>
<dbReference type="RefSeq" id="WP_089853116.1">
    <property type="nucleotide sequence ID" value="NZ_FNDW01000001.1"/>
</dbReference>
<dbReference type="PANTHER" id="PTHR43740:SF2">
    <property type="entry name" value="LEUCINE--TRNA LIGASE, MITOCHONDRIAL"/>
    <property type="match status" value="1"/>
</dbReference>
<evidence type="ECO:0000256" key="8">
    <source>
        <dbReference type="ARBA" id="ARBA00047469"/>
    </source>
</evidence>
<evidence type="ECO:0000313" key="17">
    <source>
        <dbReference type="Proteomes" id="UP000198869"/>
    </source>
</evidence>
<dbReference type="InterPro" id="IPR013155">
    <property type="entry name" value="M/V/L/I-tRNA-synth_anticd-bd"/>
</dbReference>
<dbReference type="PRINTS" id="PR00985">
    <property type="entry name" value="TRNASYNTHLEU"/>
</dbReference>